<keyword evidence="2 6" id="KW-1003">Cell membrane</keyword>
<keyword evidence="8" id="KW-1185">Reference proteome</keyword>
<comment type="cofactor">
    <cofactor evidence="6">
        <name>Zn(2+)</name>
        <dbReference type="ChEBI" id="CHEBI:29105"/>
    </cofactor>
</comment>
<comment type="function">
    <text evidence="6">Part of an energy-coupled inorganic carbon pump.</text>
</comment>
<sequence length="802" mass="90703">MTVFNQTLSFAAIAREASSSIAPAWPLDRSVAVNPWWPQRHDRIEQAFAEQAVLTGETGLMPRTYYAEKWATQIQPQHLEQAITELHSPFNAEQLEQCLSTPSTALPRWNTLGALMDREIPSAQGHSWPQEVLQQISQFVALYHQYPARFDAEGKNGEHLYQSWLEVVTRDKGIKTLLGVDLLPYFAKLPTSLEEMLKHCETQWAPMLQTKEGAYAYTRAALHLLSGWAGWQSWLDWQANLDNQHLDIPHTLGLTTIVLAWNSVLWQWLKEHAPATFDSIATNIANQARLIDEEYQQAERQLAPWWVWQRALELSVHQPWITQVQNTTTPTATARPSLQAVFCIDVRSEPMRRALEQQDPSIDTLGFAGFFGLPIAYHTHDDRISRPQLPGLLAPNLVAQQTKMQPERWLRLTQLGWQNSLEKPSSNLGMIEAGGLLKLVSLFKRVILQQGSTNPINRDAHHNDYWQLKRHDVPLTDDEKAELGAGILKAMGVSERLAPVFLLTGHGSETCNNHTASGLDCGACGGQTGEVNVKVLAQLLNEANVRANMPKYGVTVPQDTVFYAAMHNTTTDDIDVYDAPFAPWMNWLVSASEQARNARIEQFDHGDTPTPHQVKRFFKQRATNWAQMRPEWGLCNNAGVFIAPRALTKHIDLQGRAFLHEYDVAQDPQFAQLEKIMTAPLLVTNWINMQYYASVAVPDKYSSGNKLLHNIVGGHIGVFEGNGGDLRIGLSTQSVHDGQQYRHQPVRLSAFIQAPKEAIDHILARHQDVASLVDNQWLFIYHIDDNHQVWKRHRDGWLAQSH</sequence>
<evidence type="ECO:0000256" key="5">
    <source>
        <dbReference type="ARBA" id="ARBA00023136"/>
    </source>
</evidence>
<proteinExistence type="inferred from homology"/>
<comment type="subunit">
    <text evidence="6">Forms a complex with DabB.</text>
</comment>
<dbReference type="Proteomes" id="UP001595384">
    <property type="component" value="Unassembled WGS sequence"/>
</dbReference>
<evidence type="ECO:0000256" key="4">
    <source>
        <dbReference type="ARBA" id="ARBA00022833"/>
    </source>
</evidence>
<protein>
    <recommendedName>
        <fullName evidence="6">Probable inorganic carbon transporter subunit DabA</fullName>
    </recommendedName>
</protein>
<dbReference type="PANTHER" id="PTHR38344">
    <property type="entry name" value="UPF0753 PROTEIN AQ_863"/>
    <property type="match status" value="1"/>
</dbReference>
<organism evidence="7 8">
    <name type="scientific">Vibrio zhugei</name>
    <dbReference type="NCBI Taxonomy" id="2479546"/>
    <lineage>
        <taxon>Bacteria</taxon>
        <taxon>Pseudomonadati</taxon>
        <taxon>Pseudomonadota</taxon>
        <taxon>Gammaproteobacteria</taxon>
        <taxon>Vibrionales</taxon>
        <taxon>Vibrionaceae</taxon>
        <taxon>Vibrio</taxon>
    </lineage>
</organism>
<keyword evidence="1 6" id="KW-0813">Transport</keyword>
<feature type="binding site" evidence="6">
    <location>
        <position position="345"/>
    </location>
    <ligand>
        <name>Zn(2+)</name>
        <dbReference type="ChEBI" id="CHEBI:29105"/>
    </ligand>
</feature>
<dbReference type="HAMAP" id="MF_01871">
    <property type="entry name" value="DabA"/>
    <property type="match status" value="1"/>
</dbReference>
<evidence type="ECO:0000256" key="1">
    <source>
        <dbReference type="ARBA" id="ARBA00022448"/>
    </source>
</evidence>
<comment type="caution">
    <text evidence="7">The sequence shown here is derived from an EMBL/GenBank/DDBJ whole genome shotgun (WGS) entry which is preliminary data.</text>
</comment>
<comment type="similarity">
    <text evidence="6">Belongs to the inorganic carbon transporter (TC 9.A.2) DabA family.</text>
</comment>
<name>A0ABV7CBM1_9VIBR</name>
<dbReference type="EMBL" id="JBHRSE010000061">
    <property type="protein sequence ID" value="MFC3024128.1"/>
    <property type="molecule type" value="Genomic_DNA"/>
</dbReference>
<feature type="binding site" evidence="6">
    <location>
        <position position="521"/>
    </location>
    <ligand>
        <name>Zn(2+)</name>
        <dbReference type="ChEBI" id="CHEBI:29105"/>
    </ligand>
</feature>
<evidence type="ECO:0000313" key="8">
    <source>
        <dbReference type="Proteomes" id="UP001595384"/>
    </source>
</evidence>
<keyword evidence="5 6" id="KW-0472">Membrane</keyword>
<reference evidence="8" key="1">
    <citation type="journal article" date="2019" name="Int. J. Syst. Evol. Microbiol.">
        <title>The Global Catalogue of Microorganisms (GCM) 10K type strain sequencing project: providing services to taxonomists for standard genome sequencing and annotation.</title>
        <authorList>
            <consortium name="The Broad Institute Genomics Platform"/>
            <consortium name="The Broad Institute Genome Sequencing Center for Infectious Disease"/>
            <person name="Wu L."/>
            <person name="Ma J."/>
        </authorList>
    </citation>
    <scope>NUCLEOTIDE SEQUENCE [LARGE SCALE GENOMIC DNA]</scope>
    <source>
        <strain evidence="8">KCTC 62784</strain>
    </source>
</reference>
<gene>
    <name evidence="6" type="primary">dabA</name>
    <name evidence="7" type="ORF">ACFODT_09830</name>
</gene>
<evidence type="ECO:0000256" key="2">
    <source>
        <dbReference type="ARBA" id="ARBA00022475"/>
    </source>
</evidence>
<dbReference type="RefSeq" id="WP_123014644.1">
    <property type="nucleotide sequence ID" value="NZ_AP024912.1"/>
</dbReference>
<dbReference type="PANTHER" id="PTHR38344:SF1">
    <property type="entry name" value="INORGANIC CARBON TRANSPORTER SUBUNIT DABA-RELATED"/>
    <property type="match status" value="1"/>
</dbReference>
<evidence type="ECO:0000313" key="7">
    <source>
        <dbReference type="EMBL" id="MFC3024128.1"/>
    </source>
</evidence>
<evidence type="ECO:0000256" key="6">
    <source>
        <dbReference type="HAMAP-Rule" id="MF_01871"/>
    </source>
</evidence>
<dbReference type="Pfam" id="PF10070">
    <property type="entry name" value="DabA"/>
    <property type="match status" value="1"/>
</dbReference>
<feature type="binding site" evidence="6">
    <location>
        <position position="506"/>
    </location>
    <ligand>
        <name>Zn(2+)</name>
        <dbReference type="ChEBI" id="CHEBI:29105"/>
    </ligand>
</feature>
<keyword evidence="3 6" id="KW-0479">Metal-binding</keyword>
<keyword evidence="4 6" id="KW-0862">Zinc</keyword>
<evidence type="ECO:0000256" key="3">
    <source>
        <dbReference type="ARBA" id="ARBA00022723"/>
    </source>
</evidence>
<dbReference type="InterPro" id="IPR018752">
    <property type="entry name" value="DabA"/>
</dbReference>
<accession>A0ABV7CBM1</accession>
<feature type="binding site" evidence="6">
    <location>
        <position position="343"/>
    </location>
    <ligand>
        <name>Zn(2+)</name>
        <dbReference type="ChEBI" id="CHEBI:29105"/>
    </ligand>
</feature>
<comment type="subcellular location">
    <subcellularLocation>
        <location evidence="6">Cell membrane</location>
        <topology evidence="6">Peripheral membrane protein</topology>
    </subcellularLocation>
</comment>